<evidence type="ECO:0000256" key="1">
    <source>
        <dbReference type="ARBA" id="ARBA00004651"/>
    </source>
</evidence>
<dbReference type="Pfam" id="PF00892">
    <property type="entry name" value="EamA"/>
    <property type="match status" value="1"/>
</dbReference>
<keyword evidence="4" id="KW-1003">Cell membrane</keyword>
<feature type="transmembrane region" description="Helical" evidence="8">
    <location>
        <begin position="102"/>
        <end position="119"/>
    </location>
</feature>
<dbReference type="EMBL" id="JACCBE010000001">
    <property type="protein sequence ID" value="NYD56530.1"/>
    <property type="molecule type" value="Genomic_DNA"/>
</dbReference>
<dbReference type="InterPro" id="IPR000620">
    <property type="entry name" value="EamA_dom"/>
</dbReference>
<proteinExistence type="inferred from homology"/>
<name>A0A7Y9JPM4_9ACTN</name>
<evidence type="ECO:0000256" key="7">
    <source>
        <dbReference type="ARBA" id="ARBA00023136"/>
    </source>
</evidence>
<dbReference type="SUPFAM" id="SSF103481">
    <property type="entry name" value="Multidrug resistance efflux transporter EmrE"/>
    <property type="match status" value="2"/>
</dbReference>
<feature type="transmembrane region" description="Helical" evidence="8">
    <location>
        <begin position="177"/>
        <end position="196"/>
    </location>
</feature>
<evidence type="ECO:0000256" key="2">
    <source>
        <dbReference type="ARBA" id="ARBA00007362"/>
    </source>
</evidence>
<evidence type="ECO:0000259" key="9">
    <source>
        <dbReference type="Pfam" id="PF00892"/>
    </source>
</evidence>
<gene>
    <name evidence="10" type="ORF">BKA08_000768</name>
</gene>
<feature type="transmembrane region" description="Helical" evidence="8">
    <location>
        <begin position="265"/>
        <end position="286"/>
    </location>
</feature>
<dbReference type="Proteomes" id="UP000516957">
    <property type="component" value="Unassembled WGS sequence"/>
</dbReference>
<keyword evidence="11" id="KW-1185">Reference proteome</keyword>
<comment type="subcellular location">
    <subcellularLocation>
        <location evidence="1">Cell membrane</location>
        <topology evidence="1">Multi-pass membrane protein</topology>
    </subcellularLocation>
</comment>
<dbReference type="AlphaFoldDB" id="A0A7Y9JPM4"/>
<reference evidence="10 11" key="1">
    <citation type="submission" date="2020-07" db="EMBL/GenBank/DDBJ databases">
        <title>Sequencing the genomes of 1000 actinobacteria strains.</title>
        <authorList>
            <person name="Klenk H.-P."/>
        </authorList>
    </citation>
    <scope>NUCLEOTIDE SEQUENCE [LARGE SCALE GENOMIC DNA]</scope>
    <source>
        <strain evidence="10 11">DSM 18965</strain>
    </source>
</reference>
<feature type="transmembrane region" description="Helical" evidence="8">
    <location>
        <begin position="72"/>
        <end position="90"/>
    </location>
</feature>
<feature type="transmembrane region" description="Helical" evidence="8">
    <location>
        <begin position="126"/>
        <end position="143"/>
    </location>
</feature>
<organism evidence="10 11">
    <name type="scientific">Nocardioides marinisabuli</name>
    <dbReference type="NCBI Taxonomy" id="419476"/>
    <lineage>
        <taxon>Bacteria</taxon>
        <taxon>Bacillati</taxon>
        <taxon>Actinomycetota</taxon>
        <taxon>Actinomycetes</taxon>
        <taxon>Propionibacteriales</taxon>
        <taxon>Nocardioidaceae</taxon>
        <taxon>Nocardioides</taxon>
    </lineage>
</organism>
<evidence type="ECO:0000256" key="5">
    <source>
        <dbReference type="ARBA" id="ARBA00022692"/>
    </source>
</evidence>
<evidence type="ECO:0000256" key="6">
    <source>
        <dbReference type="ARBA" id="ARBA00022989"/>
    </source>
</evidence>
<keyword evidence="3" id="KW-0813">Transport</keyword>
<comment type="caution">
    <text evidence="10">The sequence shown here is derived from an EMBL/GenBank/DDBJ whole genome shotgun (WGS) entry which is preliminary data.</text>
</comment>
<feature type="transmembrane region" description="Helical" evidence="8">
    <location>
        <begin position="240"/>
        <end position="259"/>
    </location>
</feature>
<dbReference type="InterPro" id="IPR004626">
    <property type="entry name" value="RarD"/>
</dbReference>
<keyword evidence="6 8" id="KW-1133">Transmembrane helix</keyword>
<evidence type="ECO:0000256" key="4">
    <source>
        <dbReference type="ARBA" id="ARBA00022475"/>
    </source>
</evidence>
<protein>
    <submittedName>
        <fullName evidence="10">Chloramphenicol-sensitive protein RarD</fullName>
    </submittedName>
</protein>
<dbReference type="GO" id="GO:0005886">
    <property type="term" value="C:plasma membrane"/>
    <property type="evidence" value="ECO:0007669"/>
    <property type="project" value="UniProtKB-SubCell"/>
</dbReference>
<keyword evidence="7 8" id="KW-0472">Membrane</keyword>
<evidence type="ECO:0000256" key="3">
    <source>
        <dbReference type="ARBA" id="ARBA00022448"/>
    </source>
</evidence>
<evidence type="ECO:0000256" key="8">
    <source>
        <dbReference type="SAM" id="Phobius"/>
    </source>
</evidence>
<accession>A0A7Y9JPM4</accession>
<dbReference type="PANTHER" id="PTHR22911:SF137">
    <property type="entry name" value="SOLUTE CARRIER FAMILY 35 MEMBER G2-RELATED"/>
    <property type="match status" value="1"/>
</dbReference>
<dbReference type="RefSeq" id="WP_179614420.1">
    <property type="nucleotide sequence ID" value="NZ_CP059163.1"/>
</dbReference>
<evidence type="ECO:0000313" key="10">
    <source>
        <dbReference type="EMBL" id="NYD56530.1"/>
    </source>
</evidence>
<dbReference type="PANTHER" id="PTHR22911">
    <property type="entry name" value="ACYL-MALONYL CONDENSING ENZYME-RELATED"/>
    <property type="match status" value="1"/>
</dbReference>
<dbReference type="InterPro" id="IPR037185">
    <property type="entry name" value="EmrE-like"/>
</dbReference>
<comment type="similarity">
    <text evidence="2">Belongs to the EamA transporter family.</text>
</comment>
<sequence>MAESRRGVLLGAAAYLMWGAFPLYFPLLEPAGSLEMLGHRVVWSAVTMAVVVVALSQLAALRALLADRRRTLLLVAAAATITTNWGVYIYGVTHDRVVETALGYYINPLVTVLMGVLLLGERMRRLQVVALAVAAAAVVVLTIGYGRPPWVALALALSFGTYGLLKKTANAGAVPSLTLETLFVTPVALAYLAVLGSSGAAEFGSNGVGHALLLTTTGVVTAVPLLCFGAAATRIPLTTIGLLQYLTPTLQFLLGVLYFREDMPTARWVGFVLVWVALAVFTFEALRHRRRQLRLTVAASVG</sequence>
<feature type="transmembrane region" description="Helical" evidence="8">
    <location>
        <begin position="45"/>
        <end position="65"/>
    </location>
</feature>
<feature type="transmembrane region" description="Helical" evidence="8">
    <location>
        <begin position="149"/>
        <end position="165"/>
    </location>
</feature>
<feature type="transmembrane region" description="Helical" evidence="8">
    <location>
        <begin position="208"/>
        <end position="228"/>
    </location>
</feature>
<evidence type="ECO:0000313" key="11">
    <source>
        <dbReference type="Proteomes" id="UP000516957"/>
    </source>
</evidence>
<dbReference type="NCBIfam" id="TIGR00688">
    <property type="entry name" value="rarD"/>
    <property type="match status" value="1"/>
</dbReference>
<keyword evidence="5 8" id="KW-0812">Transmembrane</keyword>
<feature type="transmembrane region" description="Helical" evidence="8">
    <location>
        <begin position="7"/>
        <end position="25"/>
    </location>
</feature>
<feature type="domain" description="EamA" evidence="9">
    <location>
        <begin position="6"/>
        <end position="142"/>
    </location>
</feature>